<gene>
    <name evidence="1" type="ORF">BDV26DRAFT_283036</name>
</gene>
<evidence type="ECO:0000313" key="2">
    <source>
        <dbReference type="Proteomes" id="UP000326198"/>
    </source>
</evidence>
<proteinExistence type="predicted"/>
<dbReference type="AlphaFoldDB" id="A0A5N7B1Q7"/>
<accession>A0A5N7B1Q7</accession>
<dbReference type="EMBL" id="ML736250">
    <property type="protein sequence ID" value="KAE8375945.1"/>
    <property type="molecule type" value="Genomic_DNA"/>
</dbReference>
<keyword evidence="2" id="KW-1185">Reference proteome</keyword>
<protein>
    <submittedName>
        <fullName evidence="1">Uncharacterized protein</fullName>
    </submittedName>
</protein>
<organism evidence="1 2">
    <name type="scientific">Aspergillus bertholletiae</name>
    <dbReference type="NCBI Taxonomy" id="1226010"/>
    <lineage>
        <taxon>Eukaryota</taxon>
        <taxon>Fungi</taxon>
        <taxon>Dikarya</taxon>
        <taxon>Ascomycota</taxon>
        <taxon>Pezizomycotina</taxon>
        <taxon>Eurotiomycetes</taxon>
        <taxon>Eurotiomycetidae</taxon>
        <taxon>Eurotiales</taxon>
        <taxon>Aspergillaceae</taxon>
        <taxon>Aspergillus</taxon>
        <taxon>Aspergillus subgen. Circumdati</taxon>
    </lineage>
</organism>
<name>A0A5N7B1Q7_9EURO</name>
<sequence>MVVTYEAASTAAPSARSQFLRLLIEINSRSELFINGWRGARLDLIDAAEPSAHALETHSETLGHLGVFSPITCSDDPEATGNPADDQHAVKCLLKHLAAMREVTEAEHSTLASRFRDLMPAYHHGQPSWMDEGSYPSSTFLVDVAILGDTITPNLLIKWIAQDFFTKRLDGQIILSKLVASVALGYSKLLINEIVAPKTGGALGSHRSDISRVAYLAARQRAEQQ</sequence>
<evidence type="ECO:0000313" key="1">
    <source>
        <dbReference type="EMBL" id="KAE8375945.1"/>
    </source>
</evidence>
<reference evidence="1 2" key="1">
    <citation type="submission" date="2019-04" db="EMBL/GenBank/DDBJ databases">
        <title>Friends and foes A comparative genomics studyof 23 Aspergillus species from section Flavi.</title>
        <authorList>
            <consortium name="DOE Joint Genome Institute"/>
            <person name="Kjaerbolling I."/>
            <person name="Vesth T."/>
            <person name="Frisvad J.C."/>
            <person name="Nybo J.L."/>
            <person name="Theobald S."/>
            <person name="Kildgaard S."/>
            <person name="Isbrandt T."/>
            <person name="Kuo A."/>
            <person name="Sato A."/>
            <person name="Lyhne E.K."/>
            <person name="Kogle M.E."/>
            <person name="Wiebenga A."/>
            <person name="Kun R.S."/>
            <person name="Lubbers R.J."/>
            <person name="Makela M.R."/>
            <person name="Barry K."/>
            <person name="Chovatia M."/>
            <person name="Clum A."/>
            <person name="Daum C."/>
            <person name="Haridas S."/>
            <person name="He G."/>
            <person name="LaButti K."/>
            <person name="Lipzen A."/>
            <person name="Mondo S."/>
            <person name="Riley R."/>
            <person name="Salamov A."/>
            <person name="Simmons B.A."/>
            <person name="Magnuson J.K."/>
            <person name="Henrissat B."/>
            <person name="Mortensen U.H."/>
            <person name="Larsen T.O."/>
            <person name="Devries R.P."/>
            <person name="Grigoriev I.V."/>
            <person name="Machida M."/>
            <person name="Baker S.E."/>
            <person name="Andersen M.R."/>
        </authorList>
    </citation>
    <scope>NUCLEOTIDE SEQUENCE [LARGE SCALE GENOMIC DNA]</scope>
    <source>
        <strain evidence="1 2">IBT 29228</strain>
    </source>
</reference>
<dbReference type="Proteomes" id="UP000326198">
    <property type="component" value="Unassembled WGS sequence"/>
</dbReference>